<proteinExistence type="predicted"/>
<dbReference type="EC" id="2.1.1.285" evidence="1"/>
<dbReference type="PANTHER" id="PTHR40036:SF1">
    <property type="entry name" value="MACROCIN O-METHYLTRANSFERASE"/>
    <property type="match status" value="1"/>
</dbReference>
<dbReference type="Proteomes" id="UP000554965">
    <property type="component" value="Unassembled WGS sequence"/>
</dbReference>
<dbReference type="Gene3D" id="3.40.50.150">
    <property type="entry name" value="Vaccinia Virus protein VP39"/>
    <property type="match status" value="1"/>
</dbReference>
<keyword evidence="1" id="KW-0808">Transferase</keyword>
<evidence type="ECO:0000313" key="1">
    <source>
        <dbReference type="EMBL" id="SOJ56716.1"/>
    </source>
</evidence>
<dbReference type="EMBL" id="OCTY01000002">
    <property type="protein sequence ID" value="SOJ56716.1"/>
    <property type="molecule type" value="Genomic_DNA"/>
</dbReference>
<dbReference type="PANTHER" id="PTHR40036">
    <property type="entry name" value="MACROCIN O-METHYLTRANSFERASE"/>
    <property type="match status" value="1"/>
</dbReference>
<dbReference type="AlphaFoldDB" id="A0A7Z7IP34"/>
<comment type="caution">
    <text evidence="1">The sequence shown here is derived from an EMBL/GenBank/DDBJ whole genome shotgun (WGS) entry which is preliminary data.</text>
</comment>
<dbReference type="Pfam" id="PF05711">
    <property type="entry name" value="TylF"/>
    <property type="match status" value="1"/>
</dbReference>
<dbReference type="InterPro" id="IPR008884">
    <property type="entry name" value="TylF_MeTrfase"/>
</dbReference>
<keyword evidence="2" id="KW-1185">Reference proteome</keyword>
<reference evidence="1 2" key="1">
    <citation type="submission" date="2017-10" db="EMBL/GenBank/DDBJ databases">
        <authorList>
            <consortium name="Urmite Genomes"/>
        </authorList>
    </citation>
    <scope>NUCLEOTIDE SEQUENCE [LARGE SCALE GENOMIC DNA]</scope>
    <source>
        <strain evidence="1 2">FB-527</strain>
    </source>
</reference>
<keyword evidence="1" id="KW-0489">Methyltransferase</keyword>
<accession>A0A7Z7IP34</accession>
<dbReference type="GO" id="GO:0032259">
    <property type="term" value="P:methylation"/>
    <property type="evidence" value="ECO:0007669"/>
    <property type="project" value="UniProtKB-KW"/>
</dbReference>
<dbReference type="GO" id="GO:0008168">
    <property type="term" value="F:methyltransferase activity"/>
    <property type="evidence" value="ECO:0007669"/>
    <property type="project" value="UniProtKB-KW"/>
</dbReference>
<gene>
    <name evidence="1" type="primary">novP</name>
    <name evidence="1" type="ORF">MSIMFB_04191</name>
</gene>
<protein>
    <submittedName>
        <fullName evidence="1">Demethyldecarbamoylnovobiocin O-methyltransferase</fullName>
        <ecNumber evidence="1">2.1.1.285</ecNumber>
    </submittedName>
</protein>
<name>A0A7Z7IP34_9MYCO</name>
<dbReference type="InterPro" id="IPR029063">
    <property type="entry name" value="SAM-dependent_MTases_sf"/>
</dbReference>
<sequence length="218" mass="23773">MFNDVRPFTLTSKSMAFALYQAVNYIVANDISGAIVECGVAGGGSMMLAATTLLARDRRDRDLFLFDTFDWSFENPTYHDGFAGTPDRLARTPGSNTQPQGVGVNDVAARMATTGYPTRQIRLVRGMVQDTLAVTDTGDVAILRLDTDFYESTLCELETLYPRLVPGGVLILDDYGKLKGATAAADEYFAHCQDPPLLHRIETQGRIATKPTPRAPAT</sequence>
<organism evidence="1 2">
    <name type="scientific">Mycobacterium simulans</name>
    <dbReference type="NCBI Taxonomy" id="627089"/>
    <lineage>
        <taxon>Bacteria</taxon>
        <taxon>Bacillati</taxon>
        <taxon>Actinomycetota</taxon>
        <taxon>Actinomycetes</taxon>
        <taxon>Mycobacteriales</taxon>
        <taxon>Mycobacteriaceae</taxon>
        <taxon>Mycobacterium</taxon>
    </lineage>
</organism>
<evidence type="ECO:0000313" key="2">
    <source>
        <dbReference type="Proteomes" id="UP000554965"/>
    </source>
</evidence>